<evidence type="ECO:0000313" key="11">
    <source>
        <dbReference type="Proteomes" id="UP001152888"/>
    </source>
</evidence>
<feature type="domain" description="BZIP" evidence="9">
    <location>
        <begin position="43"/>
        <end position="106"/>
    </location>
</feature>
<dbReference type="EMBL" id="CAKOFQ010006750">
    <property type="protein sequence ID" value="CAH1968166.1"/>
    <property type="molecule type" value="Genomic_DNA"/>
</dbReference>
<dbReference type="PANTHER" id="PTHR46542">
    <property type="entry name" value="X-BOX BINDING PROTEIN 1"/>
    <property type="match status" value="1"/>
</dbReference>
<evidence type="ECO:0000256" key="5">
    <source>
        <dbReference type="ARBA" id="ARBA00023242"/>
    </source>
</evidence>
<dbReference type="SUPFAM" id="SSF57959">
    <property type="entry name" value="Leucine zipper domain"/>
    <property type="match status" value="1"/>
</dbReference>
<proteinExistence type="predicted"/>
<dbReference type="CDD" id="cd14691">
    <property type="entry name" value="bZIP_XBP1"/>
    <property type="match status" value="1"/>
</dbReference>
<reference evidence="10" key="1">
    <citation type="submission" date="2022-03" db="EMBL/GenBank/DDBJ databases">
        <authorList>
            <person name="Sayadi A."/>
        </authorList>
    </citation>
    <scope>NUCLEOTIDE SEQUENCE</scope>
</reference>
<protein>
    <recommendedName>
        <fullName evidence="6">X-box-binding protein 1</fullName>
    </recommendedName>
</protein>
<dbReference type="GO" id="GO:0000977">
    <property type="term" value="F:RNA polymerase II transcription regulatory region sequence-specific DNA binding"/>
    <property type="evidence" value="ECO:0007669"/>
    <property type="project" value="TreeGrafter"/>
</dbReference>
<dbReference type="InterPro" id="IPR004827">
    <property type="entry name" value="bZIP"/>
</dbReference>
<feature type="compositionally biased region" description="Low complexity" evidence="8">
    <location>
        <begin position="201"/>
        <end position="214"/>
    </location>
</feature>
<feature type="region of interest" description="Disordered" evidence="8">
    <location>
        <begin position="201"/>
        <end position="226"/>
    </location>
</feature>
<keyword evidence="7" id="KW-0175">Coiled coil</keyword>
<dbReference type="PANTHER" id="PTHR46542:SF1">
    <property type="entry name" value="X-BOX BINDING PROTEIN 1"/>
    <property type="match status" value="1"/>
</dbReference>
<keyword evidence="4" id="KW-0804">Transcription</keyword>
<comment type="caution">
    <text evidence="10">The sequence shown here is derived from an EMBL/GenBank/DDBJ whole genome shotgun (WGS) entry which is preliminary data.</text>
</comment>
<dbReference type="SMART" id="SM00338">
    <property type="entry name" value="BRLZ"/>
    <property type="match status" value="1"/>
</dbReference>
<dbReference type="GO" id="GO:0000981">
    <property type="term" value="F:DNA-binding transcription factor activity, RNA polymerase II-specific"/>
    <property type="evidence" value="ECO:0007669"/>
    <property type="project" value="TreeGrafter"/>
</dbReference>
<keyword evidence="11" id="KW-1185">Reference proteome</keyword>
<keyword evidence="3" id="KW-0238">DNA-binding</keyword>
<evidence type="ECO:0000256" key="3">
    <source>
        <dbReference type="ARBA" id="ARBA00023125"/>
    </source>
</evidence>
<dbReference type="InterPro" id="IPR052470">
    <property type="entry name" value="ER_Stress-Reg_TF"/>
</dbReference>
<dbReference type="PROSITE" id="PS00036">
    <property type="entry name" value="BZIP_BASIC"/>
    <property type="match status" value="1"/>
</dbReference>
<organism evidence="10 11">
    <name type="scientific">Acanthoscelides obtectus</name>
    <name type="common">Bean weevil</name>
    <name type="synonym">Bruchus obtectus</name>
    <dbReference type="NCBI Taxonomy" id="200917"/>
    <lineage>
        <taxon>Eukaryota</taxon>
        <taxon>Metazoa</taxon>
        <taxon>Ecdysozoa</taxon>
        <taxon>Arthropoda</taxon>
        <taxon>Hexapoda</taxon>
        <taxon>Insecta</taxon>
        <taxon>Pterygota</taxon>
        <taxon>Neoptera</taxon>
        <taxon>Endopterygota</taxon>
        <taxon>Coleoptera</taxon>
        <taxon>Polyphaga</taxon>
        <taxon>Cucujiformia</taxon>
        <taxon>Chrysomeloidea</taxon>
        <taxon>Chrysomelidae</taxon>
        <taxon>Bruchinae</taxon>
        <taxon>Bruchini</taxon>
        <taxon>Acanthoscelides</taxon>
    </lineage>
</organism>
<name>A0A9P0K669_ACAOB</name>
<feature type="coiled-coil region" evidence="7">
    <location>
        <begin position="54"/>
        <end position="109"/>
    </location>
</feature>
<dbReference type="GO" id="GO:0005634">
    <property type="term" value="C:nucleus"/>
    <property type="evidence" value="ECO:0007669"/>
    <property type="project" value="TreeGrafter"/>
</dbReference>
<dbReference type="OrthoDB" id="20960at2759"/>
<evidence type="ECO:0000256" key="1">
    <source>
        <dbReference type="ARBA" id="ARBA00022843"/>
    </source>
</evidence>
<dbReference type="InterPro" id="IPR046347">
    <property type="entry name" value="bZIP_sf"/>
</dbReference>
<dbReference type="Proteomes" id="UP001152888">
    <property type="component" value="Unassembled WGS sequence"/>
</dbReference>
<accession>A0A9P0K669</accession>
<dbReference type="Pfam" id="PF00170">
    <property type="entry name" value="bZIP_1"/>
    <property type="match status" value="1"/>
</dbReference>
<feature type="compositionally biased region" description="Low complexity" evidence="8">
    <location>
        <begin position="151"/>
        <end position="170"/>
    </location>
</feature>
<gene>
    <name evidence="10" type="ORF">ACAOBT_LOCUS7700</name>
</gene>
<evidence type="ECO:0000313" key="10">
    <source>
        <dbReference type="EMBL" id="CAH1968166.1"/>
    </source>
</evidence>
<evidence type="ECO:0000256" key="6">
    <source>
        <dbReference type="ARBA" id="ARBA00040165"/>
    </source>
</evidence>
<evidence type="ECO:0000256" key="4">
    <source>
        <dbReference type="ARBA" id="ARBA00023163"/>
    </source>
</evidence>
<feature type="compositionally biased region" description="Low complexity" evidence="8">
    <location>
        <begin position="129"/>
        <end position="141"/>
    </location>
</feature>
<dbReference type="PROSITE" id="PS50217">
    <property type="entry name" value="BZIP"/>
    <property type="match status" value="1"/>
</dbReference>
<keyword evidence="5" id="KW-0539">Nucleus</keyword>
<evidence type="ECO:0000256" key="2">
    <source>
        <dbReference type="ARBA" id="ARBA00023015"/>
    </source>
</evidence>
<evidence type="ECO:0000259" key="9">
    <source>
        <dbReference type="PROSITE" id="PS50217"/>
    </source>
</evidence>
<evidence type="ECO:0000256" key="7">
    <source>
        <dbReference type="SAM" id="Coils"/>
    </source>
</evidence>
<feature type="region of interest" description="Disordered" evidence="8">
    <location>
        <begin position="129"/>
        <end position="170"/>
    </location>
</feature>
<keyword evidence="2" id="KW-0805">Transcription regulation</keyword>
<sequence>MAAAVASILKYLENNNQDYPMDQNIEIPHQRAKKRRLDHLTWEEKIQRKKLKNRVAAQTSRDRKKAKMEQMENAIQQLFSKNESLMAECESLKLDNQRLSQENQELFNRLRAPCVSCSQNRSVACEAPGSTASACPTSSSAQDRLQQRGGATHSAAALTATPTAAPATPTITPRSAHLLRALSRTILLTCLLCRTSSTSWNATRRPGRAATGRPSTGRNSNSSRKAYLGTSPGILRQLHRRLNVIYFHEFIVKTLKKSYELRNPKEIDKIVIEKWWGRHQRSWNPVDVKS</sequence>
<evidence type="ECO:0000256" key="8">
    <source>
        <dbReference type="SAM" id="MobiDB-lite"/>
    </source>
</evidence>
<keyword evidence="1" id="KW-0832">Ubl conjugation</keyword>
<dbReference type="AlphaFoldDB" id="A0A9P0K669"/>
<dbReference type="Gene3D" id="1.20.5.170">
    <property type="match status" value="1"/>
</dbReference>